<dbReference type="CDD" id="cd09898">
    <property type="entry name" value="H3TH_53EXO"/>
    <property type="match status" value="1"/>
</dbReference>
<dbReference type="SMART" id="SM00475">
    <property type="entry name" value="53EXOc"/>
    <property type="match status" value="1"/>
</dbReference>
<keyword evidence="8" id="KW-0540">Nuclease</keyword>
<dbReference type="Pfam" id="PF22619">
    <property type="entry name" value="DNA_polI_exo1"/>
    <property type="match status" value="1"/>
</dbReference>
<dbReference type="InterPro" id="IPR036397">
    <property type="entry name" value="RNaseH_sf"/>
</dbReference>
<dbReference type="InterPro" id="IPR019760">
    <property type="entry name" value="DNA-dir_DNA_pol_A_CS"/>
</dbReference>
<dbReference type="InterPro" id="IPR002562">
    <property type="entry name" value="3'-5'_exonuclease_dom"/>
</dbReference>
<keyword evidence="5 17" id="KW-0808">Transferase</keyword>
<dbReference type="InterPro" id="IPR002298">
    <property type="entry name" value="DNA_polymerase_A"/>
</dbReference>
<proteinExistence type="inferred from homology"/>
<dbReference type="InterPro" id="IPR002421">
    <property type="entry name" value="5-3_exonuclease"/>
</dbReference>
<dbReference type="SMART" id="SM00482">
    <property type="entry name" value="POLAc"/>
    <property type="match status" value="1"/>
</dbReference>
<dbReference type="InterPro" id="IPR018320">
    <property type="entry name" value="DNA_polymerase_1"/>
</dbReference>
<keyword evidence="12 17" id="KW-0239">DNA-directed DNA polymerase</keyword>
<evidence type="ECO:0000256" key="13">
    <source>
        <dbReference type="ARBA" id="ARBA00023125"/>
    </source>
</evidence>
<keyword evidence="6 17" id="KW-0548">Nucleotidyltransferase</keyword>
<dbReference type="PRINTS" id="PR00868">
    <property type="entry name" value="DNAPOLI"/>
</dbReference>
<gene>
    <name evidence="17" type="primary">polA</name>
    <name evidence="22" type="ORF">HMPREF1476_00569</name>
</gene>
<dbReference type="EMBL" id="ATCF01000010">
    <property type="protein sequence ID" value="EPE00789.1"/>
    <property type="molecule type" value="Genomic_DNA"/>
</dbReference>
<evidence type="ECO:0000256" key="2">
    <source>
        <dbReference type="ARBA" id="ARBA00011541"/>
    </source>
</evidence>
<dbReference type="CDD" id="cd09859">
    <property type="entry name" value="PIN_53EXO"/>
    <property type="match status" value="1"/>
</dbReference>
<evidence type="ECO:0000256" key="11">
    <source>
        <dbReference type="ARBA" id="ARBA00022839"/>
    </source>
</evidence>
<keyword evidence="10" id="KW-0378">Hydrolase</keyword>
<dbReference type="SUPFAM" id="SSF53098">
    <property type="entry name" value="Ribonuclease H-like"/>
    <property type="match status" value="1"/>
</dbReference>
<dbReference type="PATRIC" id="fig|1203554.3.peg.552"/>
<dbReference type="FunFam" id="1.10.150.20:FF:000002">
    <property type="entry name" value="DNA polymerase I"/>
    <property type="match status" value="1"/>
</dbReference>
<feature type="region of interest" description="Disordered" evidence="18">
    <location>
        <begin position="337"/>
        <end position="357"/>
    </location>
</feature>
<dbReference type="GO" id="GO:0008409">
    <property type="term" value="F:5'-3' exonuclease activity"/>
    <property type="evidence" value="ECO:0007669"/>
    <property type="project" value="InterPro"/>
</dbReference>
<evidence type="ECO:0000256" key="14">
    <source>
        <dbReference type="ARBA" id="ARBA00023204"/>
    </source>
</evidence>
<evidence type="ECO:0000313" key="22">
    <source>
        <dbReference type="EMBL" id="EPE00789.1"/>
    </source>
</evidence>
<evidence type="ECO:0000256" key="15">
    <source>
        <dbReference type="ARBA" id="ARBA00049244"/>
    </source>
</evidence>
<dbReference type="Gene3D" id="1.20.1060.10">
    <property type="entry name" value="Taq DNA Polymerase, Chain T, domain 4"/>
    <property type="match status" value="1"/>
</dbReference>
<feature type="domain" description="DNA-directed DNA polymerase family A palm" evidence="21">
    <location>
        <begin position="710"/>
        <end position="916"/>
    </location>
</feature>
<evidence type="ECO:0000256" key="6">
    <source>
        <dbReference type="ARBA" id="ARBA00022695"/>
    </source>
</evidence>
<organism evidence="22 23">
    <name type="scientific">Sutterella wadsworthensis HGA0223</name>
    <dbReference type="NCBI Taxonomy" id="1203554"/>
    <lineage>
        <taxon>Bacteria</taxon>
        <taxon>Pseudomonadati</taxon>
        <taxon>Pseudomonadota</taxon>
        <taxon>Betaproteobacteria</taxon>
        <taxon>Burkholderiales</taxon>
        <taxon>Sutterellaceae</taxon>
        <taxon>Sutterella</taxon>
    </lineage>
</organism>
<dbReference type="SUPFAM" id="SSF47807">
    <property type="entry name" value="5' to 3' exonuclease, C-terminal subdomain"/>
    <property type="match status" value="1"/>
</dbReference>
<dbReference type="NCBIfam" id="TIGR00593">
    <property type="entry name" value="pola"/>
    <property type="match status" value="1"/>
</dbReference>
<dbReference type="EC" id="2.7.7.7" evidence="3 16"/>
<dbReference type="GO" id="GO:0006261">
    <property type="term" value="P:DNA-templated DNA replication"/>
    <property type="evidence" value="ECO:0007669"/>
    <property type="project" value="UniProtKB-UniRule"/>
</dbReference>
<dbReference type="Gene3D" id="3.30.70.370">
    <property type="match status" value="1"/>
</dbReference>
<keyword evidence="13 17" id="KW-0238">DNA-binding</keyword>
<dbReference type="Gene3D" id="3.30.420.10">
    <property type="entry name" value="Ribonuclease H-like superfamily/Ribonuclease H"/>
    <property type="match status" value="1"/>
</dbReference>
<keyword evidence="14 17" id="KW-0234">DNA repair</keyword>
<dbReference type="GO" id="GO:0003677">
    <property type="term" value="F:DNA binding"/>
    <property type="evidence" value="ECO:0007669"/>
    <property type="project" value="UniProtKB-UniRule"/>
</dbReference>
<dbReference type="GO" id="GO:0008408">
    <property type="term" value="F:3'-5' exonuclease activity"/>
    <property type="evidence" value="ECO:0007669"/>
    <property type="project" value="InterPro"/>
</dbReference>
<evidence type="ECO:0000313" key="23">
    <source>
        <dbReference type="Proteomes" id="UP000014400"/>
    </source>
</evidence>
<dbReference type="GO" id="GO:0006302">
    <property type="term" value="P:double-strand break repair"/>
    <property type="evidence" value="ECO:0007669"/>
    <property type="project" value="TreeGrafter"/>
</dbReference>
<dbReference type="PROSITE" id="PS00447">
    <property type="entry name" value="DNA_POLYMERASE_A"/>
    <property type="match status" value="1"/>
</dbReference>
<evidence type="ECO:0000256" key="5">
    <source>
        <dbReference type="ARBA" id="ARBA00022679"/>
    </source>
</evidence>
<dbReference type="STRING" id="1203554.HMPREF1476_00569"/>
<comment type="subunit">
    <text evidence="2">Single-chain monomer with multiple functions.</text>
</comment>
<dbReference type="AlphaFoldDB" id="S3BHL0"/>
<sequence length="952" mass="103099">MSKLLLIDGSNYLFRAYHALPPLTTSRGEPSGAIKGFLGMLANVARLSKADRAAVIFDAPGKTFRHEMYPAYKANRPPMPEDLRTQIEPLQGIVRALGWPLLIVPGIEADDVIGSLSAMAVRAGVDTVVATGDKDMAQLVDDHVVLLNTMNSKFYDREGVIEKYGVPPESMIAYLALMGDKVDNVPGIKSCGPKTAAKWINEIGGIDAIRAAAPTMKGKIGENLRAGLPFIDEAVALVTIKRDAVISGAETLADIKAVPAEESALEAFCARWEISRRTLDRAQALAAMGLAPAVTAEGAAASNAAARSASLFGVPDAPVKSAAAKGDVPAAALLDRRSEKLEVPREGPAPEDLENPDETVFREVAGTEDLEALTDRLQAAEGVDEPAAVTLLWDGMPRHADLGGLAFAFTPLDVWVVQPTIELSSAKIFEAVKPWFESDAPKLFHDAKAAIHVLAAQHIAVNGQIDDAMLMDYVLEAHLSHDLVRIAARELRRRIPTRDEVSGKGAKRVGWRETPPEDAARFLAESAAALRAAGSVLKARLLADEKLLRVYEDIERPLVGVLARMESAGITVDASLLAQESKELGVEVERLVEEAHAAAGHPFNLSSPKQLAQILFAEQGLPVVKKTASGTPSTDEEVLSELALNYPLPKIILEHRRLTKLKSTYLDKLPTLIDRDGRIHTTFGQAVAVTGRLSSMDPNLQNIPTRTPEGRRIRTAFTARRGWSVIDADYSQVELRIMAHLSQDAGLLSAFSRGEDIHRSTAAEVFHTPLDQVTPDQRRMAKVINFGLIYGMSAFGLAQQMGLDRQVAAAYVDEYFHKFPGVKRYMEKTRAQAAEDGYVETAFGRRLWVPDITAPRPMVRAAAERAAINAPMQGTAADIIKRAMIAVDAWLRTEKLQAKLLLQVHDELIVEAPAEEIELVKQKLPELMAGAAKLSVPLIADVGVGASWNDAH</sequence>
<evidence type="ECO:0000256" key="1">
    <source>
        <dbReference type="ARBA" id="ARBA00007705"/>
    </source>
</evidence>
<dbReference type="GO" id="GO:0003887">
    <property type="term" value="F:DNA-directed DNA polymerase activity"/>
    <property type="evidence" value="ECO:0007669"/>
    <property type="project" value="UniProtKB-UniRule"/>
</dbReference>
<reference evidence="22 23" key="1">
    <citation type="submission" date="2013-04" db="EMBL/GenBank/DDBJ databases">
        <title>The Genome Sequence of Sutterella wadsworthensis HGA0223.</title>
        <authorList>
            <consortium name="The Broad Institute Genomics Platform"/>
            <person name="Earl A."/>
            <person name="Ward D."/>
            <person name="Feldgarden M."/>
            <person name="Gevers D."/>
            <person name="Schmidt T.M."/>
            <person name="Dover J."/>
            <person name="Dai D."/>
            <person name="Walker B."/>
            <person name="Young S."/>
            <person name="Zeng Q."/>
            <person name="Gargeya S."/>
            <person name="Fitzgerald M."/>
            <person name="Haas B."/>
            <person name="Abouelleil A."/>
            <person name="Allen A.W."/>
            <person name="Alvarado L."/>
            <person name="Arachchi H.M."/>
            <person name="Berlin A.M."/>
            <person name="Chapman S.B."/>
            <person name="Gainer-Dewar J."/>
            <person name="Goldberg J."/>
            <person name="Griggs A."/>
            <person name="Gujja S."/>
            <person name="Hansen M."/>
            <person name="Howarth C."/>
            <person name="Imamovic A."/>
            <person name="Ireland A."/>
            <person name="Larimer J."/>
            <person name="McCowan C."/>
            <person name="Murphy C."/>
            <person name="Pearson M."/>
            <person name="Poon T.W."/>
            <person name="Priest M."/>
            <person name="Roberts A."/>
            <person name="Saif S."/>
            <person name="Shea T."/>
            <person name="Sisk P."/>
            <person name="Sykes S."/>
            <person name="Wortman J."/>
            <person name="Nusbaum C."/>
            <person name="Birren B."/>
        </authorList>
    </citation>
    <scope>NUCLEOTIDE SEQUENCE [LARGE SCALE GENOMIC DNA]</scope>
    <source>
        <strain evidence="22 23">HGA0223</strain>
    </source>
</reference>
<dbReference type="FunFam" id="3.40.50.1010:FF:000001">
    <property type="entry name" value="DNA polymerase I"/>
    <property type="match status" value="1"/>
</dbReference>
<dbReference type="InterPro" id="IPR036279">
    <property type="entry name" value="5-3_exonuclease_C_sf"/>
</dbReference>
<name>S3BHL0_9BURK</name>
<comment type="caution">
    <text evidence="22">The sequence shown here is derived from an EMBL/GenBank/DDBJ whole genome shotgun (WGS) entry which is preliminary data.</text>
</comment>
<feature type="domain" description="3'-5' exonuclease" evidence="19">
    <location>
        <begin position="361"/>
        <end position="542"/>
    </location>
</feature>
<protein>
    <recommendedName>
        <fullName evidence="4 16">DNA polymerase I</fullName>
        <ecNumber evidence="3 16">2.7.7.7</ecNumber>
    </recommendedName>
</protein>
<evidence type="ECO:0000256" key="4">
    <source>
        <dbReference type="ARBA" id="ARBA00020311"/>
    </source>
</evidence>
<comment type="similarity">
    <text evidence="1 17">Belongs to the DNA polymerase type-A family.</text>
</comment>
<evidence type="ECO:0000256" key="18">
    <source>
        <dbReference type="SAM" id="MobiDB-lite"/>
    </source>
</evidence>
<dbReference type="InterPro" id="IPR043502">
    <property type="entry name" value="DNA/RNA_pol_sf"/>
</dbReference>
<dbReference type="RefSeq" id="WP_016473940.1">
    <property type="nucleotide sequence ID" value="NZ_KE150480.1"/>
</dbReference>
<dbReference type="InterPro" id="IPR001098">
    <property type="entry name" value="DNA-dir_DNA_pol_A_palm_dom"/>
</dbReference>
<keyword evidence="9 17" id="KW-0227">DNA damage</keyword>
<evidence type="ECO:0000256" key="8">
    <source>
        <dbReference type="ARBA" id="ARBA00022722"/>
    </source>
</evidence>
<dbReference type="InterPro" id="IPR012337">
    <property type="entry name" value="RNaseH-like_sf"/>
</dbReference>
<keyword evidence="7 17" id="KW-0235">DNA replication</keyword>
<dbReference type="Gene3D" id="3.40.50.1010">
    <property type="entry name" value="5'-nuclease"/>
    <property type="match status" value="1"/>
</dbReference>
<dbReference type="InterPro" id="IPR020046">
    <property type="entry name" value="5-3_exonucl_a-hlix_arch_N"/>
</dbReference>
<evidence type="ECO:0000256" key="3">
    <source>
        <dbReference type="ARBA" id="ARBA00012417"/>
    </source>
</evidence>
<evidence type="ECO:0000256" key="9">
    <source>
        <dbReference type="ARBA" id="ARBA00022763"/>
    </source>
</evidence>
<dbReference type="SUPFAM" id="SSF88723">
    <property type="entry name" value="PIN domain-like"/>
    <property type="match status" value="1"/>
</dbReference>
<dbReference type="Pfam" id="PF01367">
    <property type="entry name" value="5_3_exonuc"/>
    <property type="match status" value="1"/>
</dbReference>
<dbReference type="PANTHER" id="PTHR10133:SF27">
    <property type="entry name" value="DNA POLYMERASE NU"/>
    <property type="match status" value="1"/>
</dbReference>
<dbReference type="Proteomes" id="UP000014400">
    <property type="component" value="Unassembled WGS sequence"/>
</dbReference>
<feature type="domain" description="5'-3' exonuclease" evidence="20">
    <location>
        <begin position="2"/>
        <end position="256"/>
    </location>
</feature>
<dbReference type="HOGENOM" id="CLU_004675_0_0_4"/>
<dbReference type="SMART" id="SM00474">
    <property type="entry name" value="35EXOc"/>
    <property type="match status" value="1"/>
</dbReference>
<evidence type="ECO:0000256" key="10">
    <source>
        <dbReference type="ARBA" id="ARBA00022801"/>
    </source>
</evidence>
<dbReference type="FunFam" id="1.20.1060.10:FF:000001">
    <property type="entry name" value="DNA polymerase I"/>
    <property type="match status" value="1"/>
</dbReference>
<dbReference type="Pfam" id="PF02739">
    <property type="entry name" value="5_3_exonuc_N"/>
    <property type="match status" value="1"/>
</dbReference>
<dbReference type="NCBIfam" id="NF004397">
    <property type="entry name" value="PRK05755.1"/>
    <property type="match status" value="1"/>
</dbReference>
<dbReference type="PANTHER" id="PTHR10133">
    <property type="entry name" value="DNA POLYMERASE I"/>
    <property type="match status" value="1"/>
</dbReference>
<evidence type="ECO:0000259" key="20">
    <source>
        <dbReference type="SMART" id="SM00475"/>
    </source>
</evidence>
<dbReference type="InterPro" id="IPR008918">
    <property type="entry name" value="HhH2"/>
</dbReference>
<accession>S3BHL0</accession>
<dbReference type="SMART" id="SM00279">
    <property type="entry name" value="HhH2"/>
    <property type="match status" value="1"/>
</dbReference>
<dbReference type="Gene3D" id="1.10.150.20">
    <property type="entry name" value="5' to 3' exonuclease, C-terminal subdomain"/>
    <property type="match status" value="2"/>
</dbReference>
<evidence type="ECO:0000256" key="16">
    <source>
        <dbReference type="NCBIfam" id="TIGR00593"/>
    </source>
</evidence>
<evidence type="ECO:0000256" key="17">
    <source>
        <dbReference type="RuleBase" id="RU004460"/>
    </source>
</evidence>
<dbReference type="eggNOG" id="COG0749">
    <property type="taxonomic scope" value="Bacteria"/>
</dbReference>
<evidence type="ECO:0000256" key="7">
    <source>
        <dbReference type="ARBA" id="ARBA00022705"/>
    </source>
</evidence>
<dbReference type="InterPro" id="IPR054690">
    <property type="entry name" value="DNA_polI_exonuclease"/>
</dbReference>
<keyword evidence="23" id="KW-1185">Reference proteome</keyword>
<evidence type="ECO:0000259" key="21">
    <source>
        <dbReference type="SMART" id="SM00482"/>
    </source>
</evidence>
<dbReference type="SUPFAM" id="SSF56672">
    <property type="entry name" value="DNA/RNA polymerases"/>
    <property type="match status" value="1"/>
</dbReference>
<dbReference type="CDD" id="cd08637">
    <property type="entry name" value="DNA_pol_A_pol_I_C"/>
    <property type="match status" value="1"/>
</dbReference>
<evidence type="ECO:0000256" key="12">
    <source>
        <dbReference type="ARBA" id="ARBA00022932"/>
    </source>
</evidence>
<dbReference type="InterPro" id="IPR020045">
    <property type="entry name" value="DNA_polI_H3TH"/>
</dbReference>
<dbReference type="Pfam" id="PF00476">
    <property type="entry name" value="DNA_pol_A"/>
    <property type="match status" value="1"/>
</dbReference>
<keyword evidence="11" id="KW-0269">Exonuclease</keyword>
<evidence type="ECO:0000259" key="19">
    <source>
        <dbReference type="SMART" id="SM00474"/>
    </source>
</evidence>
<dbReference type="InterPro" id="IPR029060">
    <property type="entry name" value="PIN-like_dom_sf"/>
</dbReference>
<comment type="catalytic activity">
    <reaction evidence="15 17">
        <text>DNA(n) + a 2'-deoxyribonucleoside 5'-triphosphate = DNA(n+1) + diphosphate</text>
        <dbReference type="Rhea" id="RHEA:22508"/>
        <dbReference type="Rhea" id="RHEA-COMP:17339"/>
        <dbReference type="Rhea" id="RHEA-COMP:17340"/>
        <dbReference type="ChEBI" id="CHEBI:33019"/>
        <dbReference type="ChEBI" id="CHEBI:61560"/>
        <dbReference type="ChEBI" id="CHEBI:173112"/>
        <dbReference type="EC" id="2.7.7.7"/>
    </reaction>
</comment>